<comment type="cofactor">
    <cofactor evidence="1">
        <name>pantetheine 4'-phosphate</name>
        <dbReference type="ChEBI" id="CHEBI:47942"/>
    </cofactor>
</comment>
<keyword evidence="7" id="KW-0276">Fatty acid metabolism</keyword>
<dbReference type="InterPro" id="IPR014043">
    <property type="entry name" value="Acyl_transferase_dom"/>
</dbReference>
<dbReference type="Gene3D" id="3.30.70.3290">
    <property type="match status" value="1"/>
</dbReference>
<evidence type="ECO:0000256" key="1">
    <source>
        <dbReference type="ARBA" id="ARBA00001957"/>
    </source>
</evidence>
<name>Q5MD34_9BACT</name>
<dbReference type="InterPro" id="IPR036291">
    <property type="entry name" value="NAD(P)-bd_dom_sf"/>
</dbReference>
<gene>
    <name evidence="16" type="primary">ctaD</name>
</gene>
<dbReference type="InterPro" id="IPR020841">
    <property type="entry name" value="PKS_Beta-ketoAc_synthase_dom"/>
</dbReference>
<evidence type="ECO:0000256" key="8">
    <source>
        <dbReference type="ARBA" id="ARBA00023098"/>
    </source>
</evidence>
<dbReference type="CDD" id="cd08955">
    <property type="entry name" value="KR_2_FAS_SDR_x"/>
    <property type="match status" value="1"/>
</dbReference>
<dbReference type="Pfam" id="PF02801">
    <property type="entry name" value="Ketoacyl-synt_C"/>
    <property type="match status" value="1"/>
</dbReference>
<dbReference type="InterPro" id="IPR009081">
    <property type="entry name" value="PP-bd_ACP"/>
</dbReference>
<dbReference type="SUPFAM" id="SSF53901">
    <property type="entry name" value="Thiolase-like"/>
    <property type="match status" value="1"/>
</dbReference>
<dbReference type="PROSITE" id="PS00606">
    <property type="entry name" value="KS3_1"/>
    <property type="match status" value="1"/>
</dbReference>
<dbReference type="SUPFAM" id="SSF52151">
    <property type="entry name" value="FabD/lysophospholipase-like"/>
    <property type="match status" value="1"/>
</dbReference>
<dbReference type="InterPro" id="IPR013968">
    <property type="entry name" value="PKS_KR"/>
</dbReference>
<feature type="region of interest" description="C-terminal hotdog fold" evidence="11">
    <location>
        <begin position="2488"/>
        <end position="2638"/>
    </location>
</feature>
<dbReference type="Gene3D" id="3.40.109.10">
    <property type="entry name" value="NADH Oxidase"/>
    <property type="match status" value="1"/>
</dbReference>
<keyword evidence="6" id="KW-0677">Repeat</keyword>
<reference evidence="16" key="1">
    <citation type="journal article" date="2005" name="Biosci. Biotechnol. Biochem.">
        <title>Construction of a bacterial artificial chromosome library for a myxobacterium of the genus Cystobacter and characterization of an antibiotic biosynthetic gene cluster.</title>
        <authorList>
            <person name="Feng Z."/>
            <person name="Qi J."/>
            <person name="Tsuge T."/>
            <person name="Oba Y."/>
            <person name="Kobayashi T."/>
            <person name="Suzuki Y."/>
            <person name="Sakagami Y."/>
            <person name="Ojika M."/>
        </authorList>
    </citation>
    <scope>NUCLEOTIDE SEQUENCE</scope>
</reference>
<dbReference type="GO" id="GO:0031177">
    <property type="term" value="F:phosphopantetheine binding"/>
    <property type="evidence" value="ECO:0007669"/>
    <property type="project" value="InterPro"/>
</dbReference>
<dbReference type="Gene3D" id="3.30.300.30">
    <property type="match status" value="2"/>
</dbReference>
<dbReference type="InterPro" id="IPR006162">
    <property type="entry name" value="Ppantetheine_attach_site"/>
</dbReference>
<dbReference type="PROSITE" id="PS52004">
    <property type="entry name" value="KS3_2"/>
    <property type="match status" value="1"/>
</dbReference>
<dbReference type="FunFam" id="3.40.47.10:FF:000042">
    <property type="entry name" value="Polyketide synthase Pks13"/>
    <property type="match status" value="1"/>
</dbReference>
<dbReference type="GO" id="GO:0016491">
    <property type="term" value="F:oxidoreductase activity"/>
    <property type="evidence" value="ECO:0007669"/>
    <property type="project" value="InterPro"/>
</dbReference>
<evidence type="ECO:0000256" key="6">
    <source>
        <dbReference type="ARBA" id="ARBA00022737"/>
    </source>
</evidence>
<dbReference type="InterPro" id="IPR016036">
    <property type="entry name" value="Malonyl_transacylase_ACP-bd"/>
</dbReference>
<evidence type="ECO:0000259" key="15">
    <source>
        <dbReference type="PROSITE" id="PS52019"/>
    </source>
</evidence>
<dbReference type="InterPro" id="IPR014031">
    <property type="entry name" value="Ketoacyl_synth_C"/>
</dbReference>
<dbReference type="FunFam" id="3.30.559.30:FF:000006">
    <property type="entry name" value="Yersiniabactin polyketide/non-ribosomal peptide synthetase"/>
    <property type="match status" value="1"/>
</dbReference>
<feature type="region of interest" description="Disordered" evidence="12">
    <location>
        <begin position="1246"/>
        <end position="1273"/>
    </location>
</feature>
<dbReference type="InterPro" id="IPR001242">
    <property type="entry name" value="Condensation_dom"/>
</dbReference>
<dbReference type="GO" id="GO:0004315">
    <property type="term" value="F:3-oxoacyl-[acyl-carrier-protein] synthase activity"/>
    <property type="evidence" value="ECO:0007669"/>
    <property type="project" value="InterPro"/>
</dbReference>
<dbReference type="SUPFAM" id="SSF51735">
    <property type="entry name" value="NAD(P)-binding Rossmann-fold domains"/>
    <property type="match status" value="2"/>
</dbReference>
<feature type="region of interest" description="Disordered" evidence="12">
    <location>
        <begin position="1412"/>
        <end position="1454"/>
    </location>
</feature>
<dbReference type="SMART" id="SM00825">
    <property type="entry name" value="PKS_KS"/>
    <property type="match status" value="1"/>
</dbReference>
<feature type="compositionally biased region" description="Low complexity" evidence="12">
    <location>
        <begin position="1248"/>
        <end position="1262"/>
    </location>
</feature>
<dbReference type="SUPFAM" id="SSF55048">
    <property type="entry name" value="Probable ACP-binding domain of malonyl-CoA ACP transacylase"/>
    <property type="match status" value="1"/>
</dbReference>
<dbReference type="Gene3D" id="1.10.10.1830">
    <property type="entry name" value="Non-ribosomal peptide synthase, adenylation domain"/>
    <property type="match status" value="1"/>
</dbReference>
<dbReference type="Pfam" id="PF18563">
    <property type="entry name" value="TubC_N"/>
    <property type="match status" value="1"/>
</dbReference>
<dbReference type="SUPFAM" id="SSF47336">
    <property type="entry name" value="ACP-like"/>
    <property type="match status" value="2"/>
</dbReference>
<feature type="domain" description="Carrier" evidence="13">
    <location>
        <begin position="3157"/>
        <end position="3234"/>
    </location>
</feature>
<dbReference type="Pfam" id="PF00109">
    <property type="entry name" value="ketoacyl-synt"/>
    <property type="match status" value="1"/>
</dbReference>
<dbReference type="InterPro" id="IPR014030">
    <property type="entry name" value="Ketoacyl_synth_N"/>
</dbReference>
<dbReference type="Gene3D" id="1.10.1200.10">
    <property type="entry name" value="ACP-like"/>
    <property type="match status" value="2"/>
</dbReference>
<dbReference type="Gene3D" id="3.30.559.30">
    <property type="entry name" value="Nonribosomal peptide synthetase, condensation domain"/>
    <property type="match status" value="1"/>
</dbReference>
<dbReference type="InterPro" id="IPR049552">
    <property type="entry name" value="PKS_DH_N"/>
</dbReference>
<evidence type="ECO:0000256" key="10">
    <source>
        <dbReference type="ARBA" id="ARBA00029443"/>
    </source>
</evidence>
<dbReference type="Pfam" id="PF08659">
    <property type="entry name" value="KR"/>
    <property type="match status" value="1"/>
</dbReference>
<dbReference type="FunFam" id="3.40.366.10:FF:000002">
    <property type="entry name" value="Probable polyketide synthase 2"/>
    <property type="match status" value="1"/>
</dbReference>
<dbReference type="SMART" id="SM00827">
    <property type="entry name" value="PKS_AT"/>
    <property type="match status" value="1"/>
</dbReference>
<dbReference type="Pfam" id="PF00881">
    <property type="entry name" value="Nitroreductase"/>
    <property type="match status" value="1"/>
</dbReference>
<feature type="domain" description="Ketosynthase family 3 (KS3)" evidence="14">
    <location>
        <begin position="1451"/>
        <end position="1879"/>
    </location>
</feature>
<dbReference type="PROSITE" id="PS50075">
    <property type="entry name" value="CARRIER"/>
    <property type="match status" value="2"/>
</dbReference>
<feature type="compositionally biased region" description="Low complexity" evidence="12">
    <location>
        <begin position="1412"/>
        <end position="1441"/>
    </location>
</feature>
<dbReference type="InterPro" id="IPR016039">
    <property type="entry name" value="Thiolase-like"/>
</dbReference>
<dbReference type="GO" id="GO:0016874">
    <property type="term" value="F:ligase activity"/>
    <property type="evidence" value="ECO:0007669"/>
    <property type="project" value="UniProtKB-KW"/>
</dbReference>
<feature type="active site" description="Proton donor; for dehydratase activity" evidence="11">
    <location>
        <position position="2549"/>
    </location>
</feature>
<proteinExistence type="inferred from homology"/>
<evidence type="ECO:0000313" key="16">
    <source>
        <dbReference type="EMBL" id="AAW03327.1"/>
    </source>
</evidence>
<dbReference type="NCBIfam" id="TIGR01733">
    <property type="entry name" value="AA-adenyl-dom"/>
    <property type="match status" value="1"/>
</dbReference>
<keyword evidence="2" id="KW-0596">Phosphopantetheine</keyword>
<dbReference type="GO" id="GO:0006633">
    <property type="term" value="P:fatty acid biosynthetic process"/>
    <property type="evidence" value="ECO:0007669"/>
    <property type="project" value="InterPro"/>
</dbReference>
<dbReference type="FunFam" id="3.40.50.12780:FF:000012">
    <property type="entry name" value="Non-ribosomal peptide synthetase"/>
    <property type="match status" value="1"/>
</dbReference>
<dbReference type="SMART" id="SM01294">
    <property type="entry name" value="PKS_PP_betabranch"/>
    <property type="match status" value="1"/>
</dbReference>
<keyword evidence="3" id="KW-0597">Phosphoprotein</keyword>
<dbReference type="Gene3D" id="3.40.50.720">
    <property type="entry name" value="NAD(P)-binding Rossmann-like Domain"/>
    <property type="match status" value="1"/>
</dbReference>
<dbReference type="InterPro" id="IPR020806">
    <property type="entry name" value="PKS_PP-bd"/>
</dbReference>
<keyword evidence="5" id="KW-0808">Transferase</keyword>
<dbReference type="CDD" id="cd19535">
    <property type="entry name" value="Cyc_NRPS"/>
    <property type="match status" value="1"/>
</dbReference>
<dbReference type="InterPro" id="IPR049551">
    <property type="entry name" value="PKS_DH_C"/>
</dbReference>
<dbReference type="InterPro" id="IPR042104">
    <property type="entry name" value="PKS_dehydratase_sf"/>
</dbReference>
<dbReference type="InterPro" id="IPR049490">
    <property type="entry name" value="C883_1060-like_KR_N"/>
</dbReference>
<protein>
    <submittedName>
        <fullName evidence="16">CtaD</fullName>
    </submittedName>
</protein>
<dbReference type="Pfam" id="PF00501">
    <property type="entry name" value="AMP-binding"/>
    <property type="match status" value="1"/>
</dbReference>
<evidence type="ECO:0000256" key="12">
    <source>
        <dbReference type="SAM" id="MobiDB-lite"/>
    </source>
</evidence>
<dbReference type="Pfam" id="PF00668">
    <property type="entry name" value="Condensation"/>
    <property type="match status" value="1"/>
</dbReference>
<dbReference type="Gene3D" id="3.40.47.10">
    <property type="match status" value="1"/>
</dbReference>
<dbReference type="SMART" id="SM00823">
    <property type="entry name" value="PKS_PP"/>
    <property type="match status" value="2"/>
</dbReference>
<dbReference type="InterPro" id="IPR050091">
    <property type="entry name" value="PKS_NRPS_Biosynth_Enz"/>
</dbReference>
<dbReference type="InterPro" id="IPR020845">
    <property type="entry name" value="AMP-binding_CS"/>
</dbReference>
<dbReference type="GO" id="GO:0004312">
    <property type="term" value="F:fatty acid synthase activity"/>
    <property type="evidence" value="ECO:0007669"/>
    <property type="project" value="TreeGrafter"/>
</dbReference>
<organism evidence="16">
    <name type="scientific">Cystobacter fuscus</name>
    <dbReference type="NCBI Taxonomy" id="43"/>
    <lineage>
        <taxon>Bacteria</taxon>
        <taxon>Pseudomonadati</taxon>
        <taxon>Myxococcota</taxon>
        <taxon>Myxococcia</taxon>
        <taxon>Myxococcales</taxon>
        <taxon>Cystobacterineae</taxon>
        <taxon>Archangiaceae</taxon>
        <taxon>Cystobacter</taxon>
    </lineage>
</organism>
<dbReference type="InterPro" id="IPR045851">
    <property type="entry name" value="AMP-bd_C_sf"/>
</dbReference>
<dbReference type="InterPro" id="IPR057326">
    <property type="entry name" value="KR_dom"/>
</dbReference>
<dbReference type="FunFam" id="3.30.559.10:FF:000023">
    <property type="entry name" value="Non-ribosomal peptide synthetase"/>
    <property type="match status" value="1"/>
</dbReference>
<evidence type="ECO:0000256" key="2">
    <source>
        <dbReference type="ARBA" id="ARBA00022450"/>
    </source>
</evidence>
<dbReference type="Gene3D" id="3.30.559.10">
    <property type="entry name" value="Chloramphenicol acetyltransferase-like domain"/>
    <property type="match status" value="1"/>
</dbReference>
<dbReference type="EMBL" id="AY834753">
    <property type="protein sequence ID" value="AAW03327.1"/>
    <property type="molecule type" value="Genomic_DNA"/>
</dbReference>
<feature type="domain" description="Carrier" evidence="13">
    <location>
        <begin position="1328"/>
        <end position="1403"/>
    </location>
</feature>
<keyword evidence="4" id="KW-0436">Ligase</keyword>
<feature type="region of interest" description="Disordered" evidence="12">
    <location>
        <begin position="991"/>
        <end position="1014"/>
    </location>
</feature>
<evidence type="ECO:0000256" key="9">
    <source>
        <dbReference type="ARBA" id="ARBA00023268"/>
    </source>
</evidence>
<dbReference type="PANTHER" id="PTHR43775:SF51">
    <property type="entry name" value="INACTIVE PHENOLPHTHIOCEROL SYNTHESIS POLYKETIDE SYNTHASE TYPE I PKS1-RELATED"/>
    <property type="match status" value="1"/>
</dbReference>
<dbReference type="InterPro" id="IPR018201">
    <property type="entry name" value="Ketoacyl_synth_AS"/>
</dbReference>
<dbReference type="InterPro" id="IPR044894">
    <property type="entry name" value="TubC_N_sf"/>
</dbReference>
<evidence type="ECO:0000256" key="5">
    <source>
        <dbReference type="ARBA" id="ARBA00022679"/>
    </source>
</evidence>
<dbReference type="InterPro" id="IPR000873">
    <property type="entry name" value="AMP-dep_synth/lig_dom"/>
</dbReference>
<dbReference type="FunFam" id="3.40.50.980:FF:000001">
    <property type="entry name" value="Non-ribosomal peptide synthetase"/>
    <property type="match status" value="1"/>
</dbReference>
<dbReference type="PANTHER" id="PTHR43775">
    <property type="entry name" value="FATTY ACID SYNTHASE"/>
    <property type="match status" value="1"/>
</dbReference>
<feature type="region of interest" description="N-terminal hotdog fold" evidence="11">
    <location>
        <begin position="2343"/>
        <end position="2472"/>
    </location>
</feature>
<dbReference type="InterPro" id="IPR000415">
    <property type="entry name" value="Nitroreductase-like"/>
</dbReference>
<dbReference type="Gene3D" id="2.30.38.10">
    <property type="entry name" value="Luciferase, Domain 3"/>
    <property type="match status" value="1"/>
</dbReference>
<dbReference type="InterPro" id="IPR057737">
    <property type="entry name" value="Condensation_MtbB-like"/>
</dbReference>
<evidence type="ECO:0000259" key="14">
    <source>
        <dbReference type="PROSITE" id="PS52004"/>
    </source>
</evidence>
<evidence type="ECO:0000256" key="4">
    <source>
        <dbReference type="ARBA" id="ARBA00022598"/>
    </source>
</evidence>
<dbReference type="InterPro" id="IPR020807">
    <property type="entry name" value="PKS_DH"/>
</dbReference>
<accession>Q5MD34</accession>
<dbReference type="PROSITE" id="PS00012">
    <property type="entry name" value="PHOSPHOPANTETHEINE"/>
    <property type="match status" value="1"/>
</dbReference>
<dbReference type="CDD" id="cd12114">
    <property type="entry name" value="A_NRPS_TlmIV_like"/>
    <property type="match status" value="1"/>
</dbReference>
<dbReference type="Pfam" id="PF22621">
    <property type="entry name" value="CurL-like_PKS_C"/>
    <property type="match status" value="1"/>
</dbReference>
<evidence type="ECO:0000256" key="7">
    <source>
        <dbReference type="ARBA" id="ARBA00022832"/>
    </source>
</evidence>
<evidence type="ECO:0000256" key="3">
    <source>
        <dbReference type="ARBA" id="ARBA00022553"/>
    </source>
</evidence>
<dbReference type="CDD" id="cd00833">
    <property type="entry name" value="PKS"/>
    <property type="match status" value="1"/>
</dbReference>
<comment type="similarity">
    <text evidence="10">In the C-terminal section; belongs to the NRP synthetase family.</text>
</comment>
<evidence type="ECO:0000256" key="11">
    <source>
        <dbReference type="PROSITE-ProRule" id="PRU01363"/>
    </source>
</evidence>
<dbReference type="InterPro" id="IPR016035">
    <property type="entry name" value="Acyl_Trfase/lysoPLipase"/>
</dbReference>
<dbReference type="InterPro" id="IPR041464">
    <property type="entry name" value="TubC_N"/>
</dbReference>
<dbReference type="SUPFAM" id="SSF52777">
    <property type="entry name" value="CoA-dependent acyltransferases"/>
    <property type="match status" value="2"/>
</dbReference>
<dbReference type="InterPro" id="IPR001227">
    <property type="entry name" value="Ac_transferase_dom_sf"/>
</dbReference>
<dbReference type="Pfam" id="PF21089">
    <property type="entry name" value="PKS_DH_N"/>
    <property type="match status" value="1"/>
</dbReference>
<dbReference type="PROSITE" id="PS00455">
    <property type="entry name" value="AMP_BINDING"/>
    <property type="match status" value="1"/>
</dbReference>
<dbReference type="PROSITE" id="PS52019">
    <property type="entry name" value="PKS_MFAS_DH"/>
    <property type="match status" value="1"/>
</dbReference>
<dbReference type="InterPro" id="IPR049900">
    <property type="entry name" value="PKS_mFAS_DH"/>
</dbReference>
<dbReference type="InterPro" id="IPR023213">
    <property type="entry name" value="CAT-like_dom_sf"/>
</dbReference>
<feature type="active site" description="Proton acceptor; for dehydratase activity" evidence="11">
    <location>
        <position position="2375"/>
    </location>
</feature>
<dbReference type="Gene3D" id="3.40.50.980">
    <property type="match status" value="2"/>
</dbReference>
<keyword evidence="8" id="KW-0443">Lipid metabolism</keyword>
<dbReference type="SMART" id="SM00826">
    <property type="entry name" value="PKS_DH"/>
    <property type="match status" value="1"/>
</dbReference>
<keyword evidence="9" id="KW-0511">Multifunctional enzyme</keyword>
<sequence>MTTSEFIIELQRKGIELWVEGDALRFRAPPGHLTEGIRAGLKERKAQLIEHLRAAAEAPVAEVEVPPAVPPAIPPANGSRYEPFALTDIQNAYWVGRQGAFDMGVVSAHCYFELAFDVLDLTRLEQALRQLIEHHDMLRMVVLPTGQQVVLESVPPFTIALESLQGATPQEAEAHLQQVRAELSHQVLPADRFPLFDIRATRMPTGRVHLHISLDLLVADAFSFQLLIEQCATLYRDPQARLPVVRSTFRDYCLAVARRQATDKAYQTSLAYWRERVRTMAGPPELPLSGENEVHGTRRFVRRKSGLDRAAWRSFLAHAKAADVTPSMALCAAYGEVLRAYGRQDKLTLNLTLFNRLPIIEDVDQIVGDFTSSILLEVGCSRPESFVERARHVQGQFFKDLEHLSMSSVQVLREAVRTGRWDAHSPMPYVFTSLVSGTGRSIQVPEGVRIAEFITQTPQVWLDYQVFELNDELYFSWDYVEALFPPGLLDAIFESYQLLLRRLAEDASAWLAPARQPLPPAQQARREAFNATGRPVSSERLEALFLRRAAARPEALAVLTRDRTLTYGELERRSSRLAAWLLLRGASPGRLVAIVAEKGPEQVISALAILRAGAAYLPLDPALPSERLQELLQEAQVDLVLTQAHLDASLQWPKGPTRLAVDLDERLGASWSAPAPRVDNDLAYVIYTSGSTGKPKGVMIDHRGAVNTVLDMNERFGVGPRDRVLALSSLSFDLSVYDIFGMLAAGAALVIPEPGTSRDPSQWLSLLELGGVTLWNSVPALMDMCIEYAEGMGLRLPDTLRLVLMSGDWIPVSLPDRIRARSRDVEVVSLGGATEASIWSILYRIGEVDPTWRSIPYGRPMVNQRFHVLDASLAPCPDWVTGQLYIGGIGLSLGYYRDPVRTAERFIVHPRTGERLYATGDLGRFLPSGDIEFLGREDFQVKIQGYRIELGEIEAALDTHPAVRSAVVNAVGKPGGARRLVAYVVPNALPPNVPSEPSDDAPLEDIGPRSPQGVITDPVSRLEFKLKEPGLRPDAGQHTRIALQRPENDETLRRKYTDRRSHRVFLSEPLSVARLSELLSCLMQLSLEDSIMPKYRYPSAGELYPVQTYLHLKPGAVSGMAGGTYYYHPKRHELVLLTPDVALNRGLHAAVNRSIFDGAAFSLFLVAQLNAITPLYGEYARDFCMLEAGYMAQLLMTSAPASSLGLCPVGMLNFEPLRKSFLLDENQVLLHSFLGGGVNPNASLAKLQPQQSQQPQQPQQPQRSAPTTSLTDELRQHLASKLPAYMVPSSFVLMEALPLTPNGKVDRGALRAPTVVLPETKAPTTTPASQGSVEHTLSAIVGEVLQLKKVDVHLNFFDLGGTSVHVVQIHRKLRERLQVDFPVAQMFRFTSVATLAEFLREKLAGTLAEAPPVTPPAAKAPAAPVSEVAAPAPKPVRISSEPPRESSRQQQQPIAIVGMSGRFPGARNLEEFWRNLSEGVESISFFSEQEARRSVLEPALLDDPNYVRAGAILEDIEFFDAEHFGIMPKQARLMDPQHRVFMECVWEALEDAGYNPRKLEGRVGLYAGSIISNYLLFQLGSSSLGREGAVRDLQTLLGNDKDYLATHVSYRLGLKGPSLSIQTACSTSLVAVHLACQALSNRECEMALAGGVAVRLPHKSGYLYEQGGIMSPDGHCRAFDADAQGTIFGNGAGVVVLKRLEDALAAGDSIRAVIRGSAVNNDGSLKIGYTAPSQEGQAAVVASALAAANVPPSSIGYIEAHGTGTPLGDQIELAALQQVFGAHDEATGVYPIGSVKTNIGHLEAAAGIAGLIKTVLSLQHRRVPPSLHFKKPNPYFNLTRSPFYVNTQLTEWRAGATPRRAGVSSFGIGGTNAHVVLEEAPEVAREEKGAGRPCQVMSLSARSAEGLRELAARYVKHLEAHPEAKLEEVCFTANVGRAHFAHRAALVAGNVAQLRAQVESLARGEAAEQGAVGQAGRAQEVVFLFTGQGSQAEGMGRELYDSEPRFREVMQQCDAVLKPVLGASLVEVLYGGQGALLSKASVAQPALFALEYALAQVWMGWGVKPAAVLGHSLGEYVAACVAGVLGLEQALELVAKRGQLMEGLAEKGKMVVVLAEEERVRQALQGQESRVSVAAVNGPRETVLAGGEKEVDGVVARLREQGVETRELKTTHAFHSPLMEPMLAEYGQALAQVKWGRPTLELVGNVSGRGVKAEEVGQGEYWKQQIRQPVRFWQGLQGLYERGHRVFLEVGPKPTLVAVGRKYLGEEGEWVGSLKPGVSDWQQLLGGLSRLYARGVEVDWARLGTGSTPRRTSLPTYPFQRERYWIERRRGQENGASRGSRGPRLLGRRISSPALKEAVFECAVSTELFPFLAEHQVQGVTVLPSTVYMEMVRAAASELFGEGAHALEDVLIQEVLALRDDSEHTLQLVLTPQGDEARSFQLFSARADAADSRGEPWVLHATGTVRKLAKGALAPEPLALDALRSRCTQDMPAATLQARFQALGIHYGPGFHGIERIHLGHGEALGWIQLPEELSSESARFPLHPAMLDACLQVCGAPLFGASEKTTEDTLHLPVGFGRLQFWRAPGAACWSHVSMRPRDSAADGVLTADVRLLDESGAVCAVVEGLRFQRVGRSALQRLLRSNSQWTHEVRWESQPREAGAETVLEGTWLVLADSTGTGDALVRSLRAKGARCVVARPGPTYVAQDEQTFTLNPERVEDFTRLLQDASAPHAPPCRGIVHLWGLEKDAPVSLASMREAQRLGCESVLHLTQALVKRGLTVFPRLWLVTRGTQRTGQESTPPSLAQATLWGLGRTLALEHPEFSPTLVDLDPSEPSTEDASLLAELHQAPRGEQLAYRQGQRHVARLARYEGADTRSTAPRFHPEGAYLLTGGLGGLGLQVARWMVERGARHLVLMGRKEPNEAARESLRALRQAGAEVTLASGDVSQPGDVARMLASLAQTKTALRGVMHLAGVVEDGTLLNQEASRFERVLAPKQAGGWNLHEQTRDMDLDFFVLFSSSASLLGAMGQGNYAAANAFLDTLAQHRRALGLKAVSINWGAWSGHGMAAALYSPEQQRGAEWIDLERGLEALGQALEQGPATVAVLPVDWNRYVQRFASAASFLRKLIDPARTGAPGPRETPLAERIKGLPRGKQQEALLELVHQQVHQVLGTSLSKALAGSDRLFDAGMDSLMAVELRSRFQSNLGVERPISSTLVFDHPTIDSLTQYLATEILGLPPLAPSAPAVPDEAVATAQAVANLEQLPQDELGALLDQKLAALEKLVGG</sequence>
<evidence type="ECO:0000259" key="13">
    <source>
        <dbReference type="PROSITE" id="PS50075"/>
    </source>
</evidence>
<dbReference type="SMART" id="SM00822">
    <property type="entry name" value="PKS_KR"/>
    <property type="match status" value="1"/>
</dbReference>
<feature type="domain" description="PKS/mFAS DH" evidence="15">
    <location>
        <begin position="2343"/>
        <end position="2638"/>
    </location>
</feature>
<dbReference type="InterPro" id="IPR029479">
    <property type="entry name" value="Nitroreductase"/>
</dbReference>
<dbReference type="Pfam" id="PF00550">
    <property type="entry name" value="PP-binding"/>
    <property type="match status" value="2"/>
</dbReference>
<dbReference type="SUPFAM" id="SSF56801">
    <property type="entry name" value="Acetyl-CoA synthetase-like"/>
    <property type="match status" value="1"/>
</dbReference>
<dbReference type="Gene3D" id="3.10.129.110">
    <property type="entry name" value="Polyketide synthase dehydratase"/>
    <property type="match status" value="1"/>
</dbReference>
<dbReference type="Pfam" id="PF00698">
    <property type="entry name" value="Acyl_transf_1"/>
    <property type="match status" value="1"/>
</dbReference>
<dbReference type="SUPFAM" id="SSF55469">
    <property type="entry name" value="FMN-dependent nitroreductase-like"/>
    <property type="match status" value="1"/>
</dbReference>
<dbReference type="CDD" id="cd02142">
    <property type="entry name" value="McbC_SagB-like_oxidoreductase"/>
    <property type="match status" value="1"/>
</dbReference>
<dbReference type="Pfam" id="PF14765">
    <property type="entry name" value="PS-DH"/>
    <property type="match status" value="1"/>
</dbReference>
<dbReference type="Pfam" id="PF21394">
    <property type="entry name" value="Beta-ketacyl_N"/>
    <property type="match status" value="1"/>
</dbReference>
<dbReference type="Gene3D" id="3.40.366.10">
    <property type="entry name" value="Malonyl-Coenzyme A Acyl Carrier Protein, domain 2"/>
    <property type="match status" value="1"/>
</dbReference>
<dbReference type="InterPro" id="IPR036736">
    <property type="entry name" value="ACP-like_sf"/>
</dbReference>
<dbReference type="InterPro" id="IPR010071">
    <property type="entry name" value="AA_adenyl_dom"/>
</dbReference>